<keyword evidence="1" id="KW-0472">Membrane</keyword>
<proteinExistence type="predicted"/>
<name>A0A248JSE6_9PROT</name>
<protein>
    <submittedName>
        <fullName evidence="2">Uncharacterized protein</fullName>
    </submittedName>
</protein>
<evidence type="ECO:0000313" key="2">
    <source>
        <dbReference type="EMBL" id="ASG21164.1"/>
    </source>
</evidence>
<keyword evidence="1" id="KW-1133">Transmembrane helix</keyword>
<evidence type="ECO:0000256" key="1">
    <source>
        <dbReference type="SAM" id="Phobius"/>
    </source>
</evidence>
<dbReference type="AlphaFoldDB" id="A0A248JSE6"/>
<gene>
    <name evidence="2" type="ORF">Y958_10255</name>
</gene>
<dbReference type="KEGG" id="nao:Y958_10255"/>
<keyword evidence="3" id="KW-1185">Reference proteome</keyword>
<dbReference type="Proteomes" id="UP000197153">
    <property type="component" value="Chromosome 1"/>
</dbReference>
<feature type="transmembrane region" description="Helical" evidence="1">
    <location>
        <begin position="66"/>
        <end position="84"/>
    </location>
</feature>
<reference evidence="2 3" key="1">
    <citation type="submission" date="2017-06" db="EMBL/GenBank/DDBJ databases">
        <title>Complete genome sequence of Nitrospirillum amazonense strain CBAmC, an endophytic nitrogen-fixing and plant growth-promoting bacterium, isolated from sugarcane.</title>
        <authorList>
            <person name="Schwab S."/>
            <person name="dos Santos Teixeira K.R."/>
            <person name="Simoes Araujo J.L."/>
            <person name="Soares Vidal M."/>
            <person name="Borges de Freitas H.R."/>
            <person name="Rivello Crivelaro A.L."/>
            <person name="Bueno de Camargo Nunes A."/>
            <person name="dos Santos C.M."/>
            <person name="Palmeira da Silva Rosa D."/>
            <person name="da Silva Padilha D."/>
            <person name="da Silva E."/>
            <person name="Araujo Terra L."/>
            <person name="Soares Mendes V."/>
            <person name="Farinelli L."/>
            <person name="Magalhaes Cruz L."/>
            <person name="Baldani J.I."/>
        </authorList>
    </citation>
    <scope>NUCLEOTIDE SEQUENCE [LARGE SCALE GENOMIC DNA]</scope>
    <source>
        <strain evidence="2 3">CBAmC</strain>
    </source>
</reference>
<organism evidence="2 3">
    <name type="scientific">Nitrospirillum viridazoti CBAmc</name>
    <dbReference type="NCBI Taxonomy" id="1441467"/>
    <lineage>
        <taxon>Bacteria</taxon>
        <taxon>Pseudomonadati</taxon>
        <taxon>Pseudomonadota</taxon>
        <taxon>Alphaproteobacteria</taxon>
        <taxon>Rhodospirillales</taxon>
        <taxon>Azospirillaceae</taxon>
        <taxon>Nitrospirillum</taxon>
        <taxon>Nitrospirillum viridazoti</taxon>
    </lineage>
</organism>
<evidence type="ECO:0000313" key="3">
    <source>
        <dbReference type="Proteomes" id="UP000197153"/>
    </source>
</evidence>
<sequence>MGAVAAIFTFSPLAALAWVIVCAPNWPMVGTMPLPLLVAMSCVPLGIIGFTLAWTGGPFVKRTADTSAVLFAVSPFCALIWLLAGAPDWPMVGRTPLPVIMAVCCLPLFVIGLSWAISRAIVLNRPVSPN</sequence>
<feature type="transmembrane region" description="Helical" evidence="1">
    <location>
        <begin position="32"/>
        <end position="54"/>
    </location>
</feature>
<keyword evidence="1" id="KW-0812">Transmembrane</keyword>
<feature type="transmembrane region" description="Helical" evidence="1">
    <location>
        <begin position="96"/>
        <end position="117"/>
    </location>
</feature>
<dbReference type="EMBL" id="CP022110">
    <property type="protein sequence ID" value="ASG21164.1"/>
    <property type="molecule type" value="Genomic_DNA"/>
</dbReference>
<accession>A0A248JSE6</accession>